<evidence type="ECO:0000313" key="2">
    <source>
        <dbReference type="Proteomes" id="UP000823749"/>
    </source>
</evidence>
<accession>A0AAV6ITW7</accession>
<dbReference type="Pfam" id="PF24526">
    <property type="entry name" value="ABCA12_C"/>
    <property type="match status" value="1"/>
</dbReference>
<dbReference type="Proteomes" id="UP000823749">
    <property type="component" value="Chromosome 9"/>
</dbReference>
<proteinExistence type="predicted"/>
<protein>
    <submittedName>
        <fullName evidence="1">Uncharacterized protein</fullName>
    </submittedName>
</protein>
<sequence length="102" mass="11471">MTAEGKIRRFLSYVFTMTTSSNHKEVESLVNNLSRNANKMYHLSGTQKFELPKQEVIIAQVFQAVAKAKRRFAVQAWGLVDATLEDVFIKVACGAKAFNMLS</sequence>
<gene>
    <name evidence="1" type="ORF">RHGRI_025788</name>
</gene>
<dbReference type="EMBL" id="JACTNZ010000009">
    <property type="protein sequence ID" value="KAG5530957.1"/>
    <property type="molecule type" value="Genomic_DNA"/>
</dbReference>
<organism evidence="1 2">
    <name type="scientific">Rhododendron griersonianum</name>
    <dbReference type="NCBI Taxonomy" id="479676"/>
    <lineage>
        <taxon>Eukaryota</taxon>
        <taxon>Viridiplantae</taxon>
        <taxon>Streptophyta</taxon>
        <taxon>Embryophyta</taxon>
        <taxon>Tracheophyta</taxon>
        <taxon>Spermatophyta</taxon>
        <taxon>Magnoliopsida</taxon>
        <taxon>eudicotyledons</taxon>
        <taxon>Gunneridae</taxon>
        <taxon>Pentapetalae</taxon>
        <taxon>asterids</taxon>
        <taxon>Ericales</taxon>
        <taxon>Ericaceae</taxon>
        <taxon>Ericoideae</taxon>
        <taxon>Rhodoreae</taxon>
        <taxon>Rhododendron</taxon>
    </lineage>
</organism>
<name>A0AAV6ITW7_9ERIC</name>
<keyword evidence="2" id="KW-1185">Reference proteome</keyword>
<evidence type="ECO:0000313" key="1">
    <source>
        <dbReference type="EMBL" id="KAG5530957.1"/>
    </source>
</evidence>
<comment type="caution">
    <text evidence="1">The sequence shown here is derived from an EMBL/GenBank/DDBJ whole genome shotgun (WGS) entry which is preliminary data.</text>
</comment>
<dbReference type="AlphaFoldDB" id="A0AAV6ITW7"/>
<reference evidence="1" key="1">
    <citation type="submission" date="2020-08" db="EMBL/GenBank/DDBJ databases">
        <title>Plant Genome Project.</title>
        <authorList>
            <person name="Zhang R.-G."/>
        </authorList>
    </citation>
    <scope>NUCLEOTIDE SEQUENCE</scope>
    <source>
        <strain evidence="1">WSP0</strain>
        <tissue evidence="1">Leaf</tissue>
    </source>
</reference>